<dbReference type="InterPro" id="IPR029021">
    <property type="entry name" value="Prot-tyrosine_phosphatase-like"/>
</dbReference>
<dbReference type="PROSITE" id="PS50056">
    <property type="entry name" value="TYR_PHOSPHATASE_2"/>
    <property type="match status" value="1"/>
</dbReference>
<comment type="caution">
    <text evidence="6">The sequence shown here is derived from an EMBL/GenBank/DDBJ whole genome shotgun (WGS) entry which is preliminary data.</text>
</comment>
<keyword evidence="1" id="KW-0378">Hydrolase</keyword>
<evidence type="ECO:0000256" key="3">
    <source>
        <dbReference type="SAM" id="MobiDB-lite"/>
    </source>
</evidence>
<evidence type="ECO:0000259" key="5">
    <source>
        <dbReference type="PROSITE" id="PS50056"/>
    </source>
</evidence>
<keyword evidence="7" id="KW-1185">Reference proteome</keyword>
<reference evidence="6 7" key="1">
    <citation type="submission" date="2023-06" db="EMBL/GenBank/DDBJ databases">
        <title>Whole genome sequence of Oscillatoria calcuttensis NRMC-F 0142.</title>
        <authorList>
            <person name="Shakena Fathima T."/>
            <person name="Muralitharan G."/>
            <person name="Thajuddin N."/>
        </authorList>
    </citation>
    <scope>NUCLEOTIDE SEQUENCE [LARGE SCALE GENOMIC DNA]</scope>
    <source>
        <strain evidence="6 7">NRMC-F 0142</strain>
    </source>
</reference>
<dbReference type="SUPFAM" id="SSF52799">
    <property type="entry name" value="(Phosphotyrosine protein) phosphatases II"/>
    <property type="match status" value="1"/>
</dbReference>
<gene>
    <name evidence="6" type="ORF">QQ055_05930</name>
</gene>
<evidence type="ECO:0000256" key="2">
    <source>
        <dbReference type="ARBA" id="ARBA00022912"/>
    </source>
</evidence>
<organism evidence="6 7">
    <name type="scientific">Geitlerinema calcuttense NRMC-F 0142</name>
    <dbReference type="NCBI Taxonomy" id="2922238"/>
    <lineage>
        <taxon>Bacteria</taxon>
        <taxon>Bacillati</taxon>
        <taxon>Cyanobacteriota</taxon>
        <taxon>Cyanophyceae</taxon>
        <taxon>Geitlerinematales</taxon>
        <taxon>Geitlerinemataceae</taxon>
        <taxon>Geitlerinema</taxon>
    </lineage>
</organism>
<keyword evidence="2" id="KW-0904">Protein phosphatase</keyword>
<proteinExistence type="predicted"/>
<dbReference type="SMART" id="SM00195">
    <property type="entry name" value="DSPc"/>
    <property type="match status" value="1"/>
</dbReference>
<protein>
    <submittedName>
        <fullName evidence="6">Dual specificity protein phosphatase family protein</fullName>
    </submittedName>
</protein>
<feature type="region of interest" description="Disordered" evidence="3">
    <location>
        <begin position="1"/>
        <end position="23"/>
    </location>
</feature>
<dbReference type="Proteomes" id="UP001230986">
    <property type="component" value="Unassembled WGS sequence"/>
</dbReference>
<dbReference type="InterPro" id="IPR000340">
    <property type="entry name" value="Dual-sp_phosphatase_cat-dom"/>
</dbReference>
<name>A0ABT7LYC0_9CYAN</name>
<evidence type="ECO:0000313" key="6">
    <source>
        <dbReference type="EMBL" id="MDL5057004.1"/>
    </source>
</evidence>
<dbReference type="RefSeq" id="WP_284475414.1">
    <property type="nucleotide sequence ID" value="NZ_JASVEJ010000022.1"/>
</dbReference>
<evidence type="ECO:0000256" key="1">
    <source>
        <dbReference type="ARBA" id="ARBA00022801"/>
    </source>
</evidence>
<dbReference type="PROSITE" id="PS00383">
    <property type="entry name" value="TYR_PHOSPHATASE_1"/>
    <property type="match status" value="1"/>
</dbReference>
<dbReference type="EMBL" id="JASVEJ010000022">
    <property type="protein sequence ID" value="MDL5057004.1"/>
    <property type="molecule type" value="Genomic_DNA"/>
</dbReference>
<dbReference type="Pfam" id="PF00782">
    <property type="entry name" value="DSPc"/>
    <property type="match status" value="1"/>
</dbReference>
<dbReference type="PROSITE" id="PS50054">
    <property type="entry name" value="TYR_PHOSPHATASE_DUAL"/>
    <property type="match status" value="1"/>
</dbReference>
<dbReference type="PANTHER" id="PTHR46274">
    <property type="entry name" value="PHOSPHATIDYLINOSITOL PHOSPHATASE"/>
    <property type="match status" value="1"/>
</dbReference>
<evidence type="ECO:0000313" key="7">
    <source>
        <dbReference type="Proteomes" id="UP001230986"/>
    </source>
</evidence>
<sequence>MSPQFWNPWAKRSEPQRQSSSVTSSSLLSPSWVIPGQLAVGRLPRVGEGERLADQKIQVILSLCAEVEGTLPEEIVQNFRCLRYCLPDSHYATPMQVEDLATVVDLVHQTVEQQTPLYIHCLAGMERSPTACIAYLCRYQSLELWEAMNWLKQVHPRTLPTEAQLRVIRQYLALKRD</sequence>
<dbReference type="InterPro" id="IPR016130">
    <property type="entry name" value="Tyr_Pase_AS"/>
</dbReference>
<feature type="domain" description="Tyrosine specific protein phosphatases" evidence="5">
    <location>
        <begin position="98"/>
        <end position="166"/>
    </location>
</feature>
<dbReference type="Gene3D" id="3.90.190.10">
    <property type="entry name" value="Protein tyrosine phosphatase superfamily"/>
    <property type="match status" value="1"/>
</dbReference>
<accession>A0ABT7LYC0</accession>
<evidence type="ECO:0000259" key="4">
    <source>
        <dbReference type="PROSITE" id="PS50054"/>
    </source>
</evidence>
<feature type="domain" description="Tyrosine-protein phosphatase" evidence="4">
    <location>
        <begin position="29"/>
        <end position="177"/>
    </location>
</feature>
<dbReference type="InterPro" id="IPR000387">
    <property type="entry name" value="Tyr_Pase_dom"/>
</dbReference>
<dbReference type="PANTHER" id="PTHR46274:SF6">
    <property type="entry name" value="TYR_PHOSPHATASE_2 DOMAIN-CONTAINING PROTEIN"/>
    <property type="match status" value="1"/>
</dbReference>
<dbReference type="InterPro" id="IPR020422">
    <property type="entry name" value="TYR_PHOSPHATASE_DUAL_dom"/>
</dbReference>